<dbReference type="Proteomes" id="UP000721844">
    <property type="component" value="Unassembled WGS sequence"/>
</dbReference>
<name>A0A963Z7X0_9PROT</name>
<sequence length="485" mass="48566">QGGITVENADGTPGTIALTGADAMLEVTDSETIDNATITMGNAGDLDTLQVDDVLTLGEGILLQTADSITTDMITGAGSVINDGSILADGTGGTVILETTDFVNNGSITVNGGDDLTIAVFGTFANNGLLAISNGGTISEQEASAFTNTGSIRIGTGSEFDLYNYSPDMSQSQTVGGTVEIDGVLDAGGNTIDVNATGAFSELDNYGTLANATLVLDGGTLGLDVSTFQADTIEGVLTIGDGDTVVVQGGITVENADGTPGTIALTGADAMLEVTDSETIDNATITMGNAGDLDTLQVDDVLTLGEGILLQTADSITTDMITGAGSVINDGSILADGTGGTVILETTDFVNNGSITVNGGDDLTIAVFGTFANNGLLAISNGGTISEQEASAFTNTGSIRIGTGSEFDLYNYSPDMSQSQTVGGTVEIDGVLDAGGNTIDVNATGAFSELDNYGTLANATLVLDGGTLGLDVSTFQADTIEGVLT</sequence>
<evidence type="ECO:0000313" key="2">
    <source>
        <dbReference type="Proteomes" id="UP000721844"/>
    </source>
</evidence>
<dbReference type="RefSeq" id="WP_227310872.1">
    <property type="nucleotide sequence ID" value="NZ_JAESVA010000039.1"/>
</dbReference>
<feature type="non-terminal residue" evidence="1">
    <location>
        <position position="485"/>
    </location>
</feature>
<dbReference type="EMBL" id="JAESVA010000039">
    <property type="protein sequence ID" value="MCB8884139.1"/>
    <property type="molecule type" value="Genomic_DNA"/>
</dbReference>
<gene>
    <name evidence="1" type="ORF">ACELLULO517_28285</name>
</gene>
<accession>A0A963Z7X0</accession>
<keyword evidence="2" id="KW-1185">Reference proteome</keyword>
<reference evidence="1 2" key="1">
    <citation type="journal article" date="2021" name="Microorganisms">
        <title>Acidisoma silvae sp. nov. and Acidisomacellulosilytica sp. nov., Two Acidophilic Bacteria Isolated from Decaying Wood, Hydrolyzing Cellulose and Producing Poly-3-hydroxybutyrate.</title>
        <authorList>
            <person name="Mieszkin S."/>
            <person name="Pouder E."/>
            <person name="Uroz S."/>
            <person name="Simon-Colin C."/>
            <person name="Alain K."/>
        </authorList>
    </citation>
    <scope>NUCLEOTIDE SEQUENCE [LARGE SCALE GENOMIC DNA]</scope>
    <source>
        <strain evidence="1 2">HW T5.17</strain>
    </source>
</reference>
<organism evidence="1 2">
    <name type="scientific">Acidisoma cellulosilyticum</name>
    <dbReference type="NCBI Taxonomy" id="2802395"/>
    <lineage>
        <taxon>Bacteria</taxon>
        <taxon>Pseudomonadati</taxon>
        <taxon>Pseudomonadota</taxon>
        <taxon>Alphaproteobacteria</taxon>
        <taxon>Acetobacterales</taxon>
        <taxon>Acidocellaceae</taxon>
        <taxon>Acidisoma</taxon>
    </lineage>
</organism>
<feature type="non-terminal residue" evidence="1">
    <location>
        <position position="1"/>
    </location>
</feature>
<comment type="caution">
    <text evidence="1">The sequence shown here is derived from an EMBL/GenBank/DDBJ whole genome shotgun (WGS) entry which is preliminary data.</text>
</comment>
<dbReference type="AlphaFoldDB" id="A0A963Z7X0"/>
<evidence type="ECO:0000313" key="1">
    <source>
        <dbReference type="EMBL" id="MCB8884139.1"/>
    </source>
</evidence>
<protein>
    <submittedName>
        <fullName evidence="1">Uncharacterized protein</fullName>
    </submittedName>
</protein>
<proteinExistence type="predicted"/>